<proteinExistence type="predicted"/>
<evidence type="ECO:0000256" key="2">
    <source>
        <dbReference type="ARBA" id="ARBA00022741"/>
    </source>
</evidence>
<accession>A0A1S8CU06</accession>
<protein>
    <recommendedName>
        <fullName evidence="5">DAGKc domain-containing protein</fullName>
    </recommendedName>
</protein>
<dbReference type="PROSITE" id="PS50146">
    <property type="entry name" value="DAGK"/>
    <property type="match status" value="1"/>
</dbReference>
<evidence type="ECO:0000313" key="7">
    <source>
        <dbReference type="Proteomes" id="UP000192132"/>
    </source>
</evidence>
<dbReference type="InterPro" id="IPR050187">
    <property type="entry name" value="Lipid_Phosphate_FormReg"/>
</dbReference>
<dbReference type="STRING" id="1907941.BKE30_08020"/>
<dbReference type="GO" id="GO:0016301">
    <property type="term" value="F:kinase activity"/>
    <property type="evidence" value="ECO:0007669"/>
    <property type="project" value="UniProtKB-KW"/>
</dbReference>
<dbReference type="Gene3D" id="2.60.200.40">
    <property type="match status" value="1"/>
</dbReference>
<keyword evidence="7" id="KW-1185">Reference proteome</keyword>
<dbReference type="AlphaFoldDB" id="A0A1S8CU06"/>
<evidence type="ECO:0000259" key="5">
    <source>
        <dbReference type="PROSITE" id="PS50146"/>
    </source>
</evidence>
<dbReference type="InterPro" id="IPR001206">
    <property type="entry name" value="Diacylglycerol_kinase_cat_dom"/>
</dbReference>
<sequence length="301" mass="33447">MVMNTGSGHHAYGHEQLARQLTDYFSEQGFEVDLYLLTEANQLSEVVRQARAKHEREGGVIVAAGGDGTLNTVAQELKHSHIRMGIIPLGTFNYVARALGIPLEPFAAAEVIVKGTAQPVHLGTVNDYIYLNNASIGLYPKIIEQRELYNARFGRFRVVAMVSGFVVLMREQQKLKLKMTIDGEQTPIETPLVFFGNNQLQLQDLKLKLAQCVEQGKLAAVAITALSRWQMIKLIHRLQVGLFEQAPEVTSFCAEQIKIESRVKHMKVAIDGEIVRIPTPLIFKVAHNALQVMVPHASTSV</sequence>
<dbReference type="GO" id="GO:0005524">
    <property type="term" value="F:ATP binding"/>
    <property type="evidence" value="ECO:0007669"/>
    <property type="project" value="UniProtKB-KW"/>
</dbReference>
<keyword evidence="2" id="KW-0547">Nucleotide-binding</keyword>
<dbReference type="Pfam" id="PF19279">
    <property type="entry name" value="YegS_C"/>
    <property type="match status" value="1"/>
</dbReference>
<evidence type="ECO:0000256" key="1">
    <source>
        <dbReference type="ARBA" id="ARBA00022679"/>
    </source>
</evidence>
<evidence type="ECO:0000313" key="6">
    <source>
        <dbReference type="EMBL" id="ONG40011.1"/>
    </source>
</evidence>
<dbReference type="Proteomes" id="UP000192132">
    <property type="component" value="Unassembled WGS sequence"/>
</dbReference>
<reference evidence="6 7" key="1">
    <citation type="submission" date="2016-10" db="EMBL/GenBank/DDBJ databases">
        <title>Draft Genome sequence of Alkanindiges sp. strain H1.</title>
        <authorList>
            <person name="Subhash Y."/>
            <person name="Lee S."/>
        </authorList>
    </citation>
    <scope>NUCLEOTIDE SEQUENCE [LARGE SCALE GENOMIC DNA]</scope>
    <source>
        <strain evidence="6 7">H1</strain>
    </source>
</reference>
<dbReference type="Gene3D" id="3.40.50.10330">
    <property type="entry name" value="Probable inorganic polyphosphate/atp-NAD kinase, domain 1"/>
    <property type="match status" value="1"/>
</dbReference>
<keyword evidence="1" id="KW-0808">Transferase</keyword>
<gene>
    <name evidence="6" type="ORF">BKE30_08020</name>
</gene>
<dbReference type="Pfam" id="PF00781">
    <property type="entry name" value="DAGK_cat"/>
    <property type="match status" value="1"/>
</dbReference>
<dbReference type="PANTHER" id="PTHR12358">
    <property type="entry name" value="SPHINGOSINE KINASE"/>
    <property type="match status" value="1"/>
</dbReference>
<evidence type="ECO:0000256" key="3">
    <source>
        <dbReference type="ARBA" id="ARBA00022777"/>
    </source>
</evidence>
<dbReference type="SUPFAM" id="SSF111331">
    <property type="entry name" value="NAD kinase/diacylglycerol kinase-like"/>
    <property type="match status" value="1"/>
</dbReference>
<keyword evidence="4" id="KW-0067">ATP-binding</keyword>
<comment type="caution">
    <text evidence="6">The sequence shown here is derived from an EMBL/GenBank/DDBJ whole genome shotgun (WGS) entry which is preliminary data.</text>
</comment>
<name>A0A1S8CU06_9GAMM</name>
<keyword evidence="3" id="KW-0418">Kinase</keyword>
<organism evidence="6 7">
    <name type="scientific">Alkanindiges hydrocarboniclasticus</name>
    <dbReference type="NCBI Taxonomy" id="1907941"/>
    <lineage>
        <taxon>Bacteria</taxon>
        <taxon>Pseudomonadati</taxon>
        <taxon>Pseudomonadota</taxon>
        <taxon>Gammaproteobacteria</taxon>
        <taxon>Moraxellales</taxon>
        <taxon>Moraxellaceae</taxon>
        <taxon>Alkanindiges</taxon>
    </lineage>
</organism>
<dbReference type="InterPro" id="IPR045540">
    <property type="entry name" value="YegS/DAGK_C"/>
</dbReference>
<dbReference type="PANTHER" id="PTHR12358:SF54">
    <property type="entry name" value="SPHINGOSINE KINASE RELATED PROTEIN"/>
    <property type="match status" value="1"/>
</dbReference>
<dbReference type="EMBL" id="MLCN01000020">
    <property type="protein sequence ID" value="ONG40011.1"/>
    <property type="molecule type" value="Genomic_DNA"/>
</dbReference>
<dbReference type="InterPro" id="IPR016064">
    <property type="entry name" value="NAD/diacylglycerol_kinase_sf"/>
</dbReference>
<dbReference type="InterPro" id="IPR017438">
    <property type="entry name" value="ATP-NAD_kinase_N"/>
</dbReference>
<evidence type="ECO:0000256" key="4">
    <source>
        <dbReference type="ARBA" id="ARBA00022840"/>
    </source>
</evidence>
<feature type="domain" description="DAGKc" evidence="5">
    <location>
        <begin position="1"/>
        <end position="128"/>
    </location>
</feature>